<comment type="caution">
    <text evidence="2">The sequence shown here is derived from an EMBL/GenBank/DDBJ whole genome shotgun (WGS) entry which is preliminary data.</text>
</comment>
<name>A0A822XN22_NELNU</name>
<keyword evidence="1" id="KW-0472">Membrane</keyword>
<evidence type="ECO:0000313" key="3">
    <source>
        <dbReference type="Proteomes" id="UP000607653"/>
    </source>
</evidence>
<sequence>MEDVPDVRVRSISSLLFTLAVTEIPKTSSLTLVVSSECATGKVDFRRSNTTPKKLKSIQYRCRRKRLLSPVAGTLLCPLFYSTVAGEDDLLSAPEFSIIFSVFFNIDFSLISLQVGY</sequence>
<keyword evidence="1" id="KW-0812">Transmembrane</keyword>
<organism evidence="2 3">
    <name type="scientific">Nelumbo nucifera</name>
    <name type="common">Sacred lotus</name>
    <dbReference type="NCBI Taxonomy" id="4432"/>
    <lineage>
        <taxon>Eukaryota</taxon>
        <taxon>Viridiplantae</taxon>
        <taxon>Streptophyta</taxon>
        <taxon>Embryophyta</taxon>
        <taxon>Tracheophyta</taxon>
        <taxon>Spermatophyta</taxon>
        <taxon>Magnoliopsida</taxon>
        <taxon>Proteales</taxon>
        <taxon>Nelumbonaceae</taxon>
        <taxon>Nelumbo</taxon>
    </lineage>
</organism>
<accession>A0A822XN22</accession>
<evidence type="ECO:0000256" key="1">
    <source>
        <dbReference type="SAM" id="Phobius"/>
    </source>
</evidence>
<dbReference type="AlphaFoldDB" id="A0A822XN22"/>
<keyword evidence="3" id="KW-1185">Reference proteome</keyword>
<evidence type="ECO:0000313" key="2">
    <source>
        <dbReference type="EMBL" id="DAD21657.1"/>
    </source>
</evidence>
<gene>
    <name evidence="2" type="ORF">HUJ06_023120</name>
</gene>
<protein>
    <submittedName>
        <fullName evidence="2">Uncharacterized protein</fullName>
    </submittedName>
</protein>
<feature type="transmembrane region" description="Helical" evidence="1">
    <location>
        <begin position="96"/>
        <end position="116"/>
    </location>
</feature>
<dbReference type="Proteomes" id="UP000607653">
    <property type="component" value="Unassembled WGS sequence"/>
</dbReference>
<dbReference type="EMBL" id="DUZY01000001">
    <property type="protein sequence ID" value="DAD21657.1"/>
    <property type="molecule type" value="Genomic_DNA"/>
</dbReference>
<proteinExistence type="predicted"/>
<feature type="transmembrane region" description="Helical" evidence="1">
    <location>
        <begin position="67"/>
        <end position="84"/>
    </location>
</feature>
<keyword evidence="1" id="KW-1133">Transmembrane helix</keyword>
<reference evidence="2 3" key="1">
    <citation type="journal article" date="2020" name="Mol. Biol. Evol.">
        <title>Distinct Expression and Methylation Patterns for Genes with Different Fates following a Single Whole-Genome Duplication in Flowering Plants.</title>
        <authorList>
            <person name="Shi T."/>
            <person name="Rahmani R.S."/>
            <person name="Gugger P.F."/>
            <person name="Wang M."/>
            <person name="Li H."/>
            <person name="Zhang Y."/>
            <person name="Li Z."/>
            <person name="Wang Q."/>
            <person name="Van de Peer Y."/>
            <person name="Marchal K."/>
            <person name="Chen J."/>
        </authorList>
    </citation>
    <scope>NUCLEOTIDE SEQUENCE [LARGE SCALE GENOMIC DNA]</scope>
    <source>
        <tissue evidence="2">Leaf</tissue>
    </source>
</reference>